<evidence type="ECO:0000256" key="6">
    <source>
        <dbReference type="PROSITE-ProRule" id="PRU01251"/>
    </source>
</evidence>
<evidence type="ECO:0000256" key="7">
    <source>
        <dbReference type="RuleBase" id="RU004432"/>
    </source>
</evidence>
<dbReference type="AlphaFoldDB" id="A0A1Y5RY17"/>
<dbReference type="PROSITE" id="PS00870">
    <property type="entry name" value="CLPAB_1"/>
    <property type="match status" value="1"/>
</dbReference>
<dbReference type="Pfam" id="PF07724">
    <property type="entry name" value="AAA_2"/>
    <property type="match status" value="1"/>
</dbReference>
<keyword evidence="10" id="KW-0378">Hydrolase</keyword>
<keyword evidence="11" id="KW-1185">Reference proteome</keyword>
<dbReference type="GO" id="GO:0005524">
    <property type="term" value="F:ATP binding"/>
    <property type="evidence" value="ECO:0007669"/>
    <property type="project" value="UniProtKB-KW"/>
</dbReference>
<proteinExistence type="inferred from homology"/>
<dbReference type="FunFam" id="3.40.50.300:FF:000025">
    <property type="entry name" value="ATP-dependent Clp protease subunit"/>
    <property type="match status" value="1"/>
</dbReference>
<dbReference type="FunFam" id="3.40.50.300:FF:000010">
    <property type="entry name" value="Chaperone clpB 1, putative"/>
    <property type="match status" value="1"/>
</dbReference>
<dbReference type="NCBIfam" id="TIGR02639">
    <property type="entry name" value="ClpA"/>
    <property type="match status" value="1"/>
</dbReference>
<dbReference type="RefSeq" id="WP_085794720.1">
    <property type="nucleotide sequence ID" value="NZ_FWFO01000001.1"/>
</dbReference>
<dbReference type="GO" id="GO:0043335">
    <property type="term" value="P:protein unfolding"/>
    <property type="evidence" value="ECO:0007669"/>
    <property type="project" value="InterPro"/>
</dbReference>
<dbReference type="PANTHER" id="PTHR11638:SF111">
    <property type="entry name" value="ATP-DEPENDENT CLP PROTEASE ATP-BINDING SUBUNIT CLPA"/>
    <property type="match status" value="1"/>
</dbReference>
<dbReference type="Gene3D" id="1.10.8.60">
    <property type="match status" value="2"/>
</dbReference>
<dbReference type="OrthoDB" id="9803641at2"/>
<evidence type="ECO:0000313" key="11">
    <source>
        <dbReference type="Proteomes" id="UP000193077"/>
    </source>
</evidence>
<dbReference type="EMBL" id="FWFO01000001">
    <property type="protein sequence ID" value="SLN27860.1"/>
    <property type="molecule type" value="Genomic_DNA"/>
</dbReference>
<keyword evidence="4 7" id="KW-0067">ATP-binding</keyword>
<dbReference type="GO" id="GO:0016887">
    <property type="term" value="F:ATP hydrolysis activity"/>
    <property type="evidence" value="ECO:0007669"/>
    <property type="project" value="InterPro"/>
</dbReference>
<dbReference type="InterPro" id="IPR036628">
    <property type="entry name" value="Clp_N_dom_sf"/>
</dbReference>
<dbReference type="GO" id="GO:0008233">
    <property type="term" value="F:peptidase activity"/>
    <property type="evidence" value="ECO:0007669"/>
    <property type="project" value="UniProtKB-KW"/>
</dbReference>
<dbReference type="GO" id="GO:0006508">
    <property type="term" value="P:proteolysis"/>
    <property type="evidence" value="ECO:0007669"/>
    <property type="project" value="UniProtKB-KW"/>
</dbReference>
<dbReference type="InterPro" id="IPR003959">
    <property type="entry name" value="ATPase_AAA_core"/>
</dbReference>
<dbReference type="InterPro" id="IPR004176">
    <property type="entry name" value="Clp_R_N"/>
</dbReference>
<dbReference type="InterPro" id="IPR003593">
    <property type="entry name" value="AAA+_ATPase"/>
</dbReference>
<dbReference type="Gene3D" id="3.40.50.300">
    <property type="entry name" value="P-loop containing nucleotide triphosphate hydrolases"/>
    <property type="match status" value="2"/>
</dbReference>
<evidence type="ECO:0000256" key="8">
    <source>
        <dbReference type="SAM" id="MobiDB-lite"/>
    </source>
</evidence>
<dbReference type="InterPro" id="IPR041546">
    <property type="entry name" value="ClpA/ClpB_AAA_lid"/>
</dbReference>
<dbReference type="PRINTS" id="PR00300">
    <property type="entry name" value="CLPPROTEASEA"/>
</dbReference>
<dbReference type="PROSITE" id="PS51903">
    <property type="entry name" value="CLP_R"/>
    <property type="match status" value="1"/>
</dbReference>
<organism evidence="10 11">
    <name type="scientific">Falsiruegeria litorea R37</name>
    <dbReference type="NCBI Taxonomy" id="1200284"/>
    <lineage>
        <taxon>Bacteria</taxon>
        <taxon>Pseudomonadati</taxon>
        <taxon>Pseudomonadota</taxon>
        <taxon>Alphaproteobacteria</taxon>
        <taxon>Rhodobacterales</taxon>
        <taxon>Roseobacteraceae</taxon>
        <taxon>Falsiruegeria</taxon>
    </lineage>
</organism>
<keyword evidence="10" id="KW-0645">Protease</keyword>
<dbReference type="InterPro" id="IPR018368">
    <property type="entry name" value="ClpA/B_CS1"/>
</dbReference>
<dbReference type="PROSITE" id="PS00871">
    <property type="entry name" value="CLPAB_2"/>
    <property type="match status" value="1"/>
</dbReference>
<feature type="region of interest" description="Disordered" evidence="8">
    <location>
        <begin position="753"/>
        <end position="774"/>
    </location>
</feature>
<dbReference type="CDD" id="cd00009">
    <property type="entry name" value="AAA"/>
    <property type="match status" value="1"/>
</dbReference>
<dbReference type="InterPro" id="IPR013461">
    <property type="entry name" value="ClpA"/>
</dbReference>
<dbReference type="Pfam" id="PF17871">
    <property type="entry name" value="AAA_lid_9"/>
    <property type="match status" value="1"/>
</dbReference>
<dbReference type="SUPFAM" id="SSF81923">
    <property type="entry name" value="Double Clp-N motif"/>
    <property type="match status" value="1"/>
</dbReference>
<dbReference type="InterPro" id="IPR027417">
    <property type="entry name" value="P-loop_NTPase"/>
</dbReference>
<dbReference type="SUPFAM" id="SSF52540">
    <property type="entry name" value="P-loop containing nucleoside triphosphate hydrolases"/>
    <property type="match status" value="2"/>
</dbReference>
<keyword evidence="3 7" id="KW-0547">Nucleotide-binding</keyword>
<evidence type="ECO:0000256" key="4">
    <source>
        <dbReference type="ARBA" id="ARBA00022840"/>
    </source>
</evidence>
<dbReference type="Pfam" id="PF02861">
    <property type="entry name" value="Clp_N"/>
    <property type="match status" value="1"/>
</dbReference>
<dbReference type="CDD" id="cd19499">
    <property type="entry name" value="RecA-like_ClpB_Hsp104-like"/>
    <property type="match status" value="1"/>
</dbReference>
<dbReference type="InterPro" id="IPR050130">
    <property type="entry name" value="ClpA_ClpB"/>
</dbReference>
<gene>
    <name evidence="10" type="primary">clpA</name>
    <name evidence="10" type="ORF">TRL7639_01066</name>
</gene>
<dbReference type="GO" id="GO:0034605">
    <property type="term" value="P:cellular response to heat"/>
    <property type="evidence" value="ECO:0007669"/>
    <property type="project" value="TreeGrafter"/>
</dbReference>
<evidence type="ECO:0000256" key="5">
    <source>
        <dbReference type="ARBA" id="ARBA00023186"/>
    </source>
</evidence>
<sequence>MPSFSSTLEQAIHAALAAANERRHEFATLEHLLLALLDEPDAVRVMKACSVDLSELRSTLVEFIDEDLSNLVTDIDGSEAVPTAAFQRVIQRAAIHVQSSGRTEVTGANVLVAIFAERESNAAYFLQEQDMTRYDAVNFIAHGVAKDPEFGESRPVSGATDAEEEVHTATTEGEQKESALAKYCVDLNAKSREGDIDPLIGRDSEVERCIQVLCRRRKNNPLLVGDPGVGKTAIAEGLARKIVNGNTPEVLSNTTIYSLDMGALLAGTRYRGDFEERLKAVVTELEDHPDAVLFIDEIHTVIGAGATSGGAMDASNLLKPALQGGKLRTMGSTTYKEFRQHFEKDRALSRRFQKIDVNEPTVEDSVKILKGLKPYFEEHHDIKYTADAIKTAVELSARYINDRKLPDKAIDVIDEAGAAQHLVAESKRRKTIGVKEIEAVVAKIARIPPKNVTKDDAEVLKDLEASLKRVVFGQDNAIEALSSAIKLARAGLREPEKPIGNYLFAGPTGVGKTEVAKQLADTLGVELLRFDMSEYMEKHAVSRLIGAPPGYVGFDQGGMLTDGVDQHPHCVLLLDEIEKAHPDVFNILLQVMDHGELTDHNGRTVNFRNVVLIMTSNAGAQEQAKAAIGFARDRREGEDTAAIERTFTPEFRNRLDAVISFAPLPKEVILQVVEKFVLQLEAQLMDRNVSIELTRPAAAWLADKGYDDKMGARPLGRVIQEHIKKPLAEELLFGKLAKGGVVRVGVKDGELDLQIDGPDKPRISGDKPPLLTAD</sequence>
<feature type="region of interest" description="Disordered" evidence="8">
    <location>
        <begin position="149"/>
        <end position="175"/>
    </location>
</feature>
<dbReference type="InterPro" id="IPR019489">
    <property type="entry name" value="Clp_ATPase_C"/>
</dbReference>
<protein>
    <submittedName>
        <fullName evidence="10">ATP-dependent Clp protease ATP-binding subunit ClpA</fullName>
    </submittedName>
</protein>
<dbReference type="SMART" id="SM00382">
    <property type="entry name" value="AAA"/>
    <property type="match status" value="2"/>
</dbReference>
<dbReference type="Pfam" id="PF00004">
    <property type="entry name" value="AAA"/>
    <property type="match status" value="1"/>
</dbReference>
<accession>A0A1Y5RY17</accession>
<evidence type="ECO:0000256" key="2">
    <source>
        <dbReference type="ARBA" id="ARBA00022737"/>
    </source>
</evidence>
<keyword evidence="2 6" id="KW-0677">Repeat</keyword>
<evidence type="ECO:0000259" key="9">
    <source>
        <dbReference type="PROSITE" id="PS51903"/>
    </source>
</evidence>
<dbReference type="GO" id="GO:0005737">
    <property type="term" value="C:cytoplasm"/>
    <property type="evidence" value="ECO:0007669"/>
    <property type="project" value="TreeGrafter"/>
</dbReference>
<evidence type="ECO:0000256" key="1">
    <source>
        <dbReference type="ARBA" id="ARBA00008675"/>
    </source>
</evidence>
<evidence type="ECO:0000313" key="10">
    <source>
        <dbReference type="EMBL" id="SLN27860.1"/>
    </source>
</evidence>
<dbReference type="InterPro" id="IPR001270">
    <property type="entry name" value="ClpA/B"/>
</dbReference>
<comment type="similarity">
    <text evidence="1 7">Belongs to the ClpA/ClpB family.</text>
</comment>
<dbReference type="Gene3D" id="1.10.1780.10">
    <property type="entry name" value="Clp, N-terminal domain"/>
    <property type="match status" value="1"/>
</dbReference>
<dbReference type="InterPro" id="IPR028299">
    <property type="entry name" value="ClpA/B_CS2"/>
</dbReference>
<evidence type="ECO:0000256" key="3">
    <source>
        <dbReference type="ARBA" id="ARBA00022741"/>
    </source>
</evidence>
<name>A0A1Y5RY17_9RHOB</name>
<feature type="domain" description="Clp R" evidence="9">
    <location>
        <begin position="1"/>
        <end position="147"/>
    </location>
</feature>
<keyword evidence="5 7" id="KW-0143">Chaperone</keyword>
<dbReference type="PANTHER" id="PTHR11638">
    <property type="entry name" value="ATP-DEPENDENT CLP PROTEASE"/>
    <property type="match status" value="1"/>
</dbReference>
<dbReference type="Proteomes" id="UP000193077">
    <property type="component" value="Unassembled WGS sequence"/>
</dbReference>
<reference evidence="10 11" key="1">
    <citation type="submission" date="2017-03" db="EMBL/GenBank/DDBJ databases">
        <authorList>
            <person name="Afonso C.L."/>
            <person name="Miller P.J."/>
            <person name="Scott M.A."/>
            <person name="Spackman E."/>
            <person name="Goraichik I."/>
            <person name="Dimitrov K.M."/>
            <person name="Suarez D.L."/>
            <person name="Swayne D.E."/>
        </authorList>
    </citation>
    <scope>NUCLEOTIDE SEQUENCE [LARGE SCALE GENOMIC DNA]</scope>
    <source>
        <strain evidence="10 11">CECT 7639</strain>
    </source>
</reference>
<dbReference type="Pfam" id="PF10431">
    <property type="entry name" value="ClpB_D2-small"/>
    <property type="match status" value="1"/>
</dbReference>
<dbReference type="SMART" id="SM01086">
    <property type="entry name" value="ClpB_D2-small"/>
    <property type="match status" value="1"/>
</dbReference>